<dbReference type="PANTHER" id="PTHR33769">
    <property type="entry name" value="TESTIS-EXPRESSED PROTEIN 26 ISOFORM X3"/>
    <property type="match status" value="1"/>
</dbReference>
<reference evidence="1" key="1">
    <citation type="submission" date="2022-02" db="EMBL/GenBank/DDBJ databases">
        <title>Atlantic sturgeon de novo genome assembly.</title>
        <authorList>
            <person name="Stock M."/>
            <person name="Klopp C."/>
            <person name="Guiguen Y."/>
            <person name="Cabau C."/>
            <person name="Parinello H."/>
            <person name="Santidrian Yebra-Pimentel E."/>
            <person name="Kuhl H."/>
            <person name="Dirks R.P."/>
            <person name="Guessner J."/>
            <person name="Wuertz S."/>
            <person name="Du K."/>
            <person name="Schartl M."/>
        </authorList>
    </citation>
    <scope>NUCLEOTIDE SEQUENCE</scope>
    <source>
        <strain evidence="1">STURGEONOMICS-FGT-2020</strain>
        <tissue evidence="1">Whole blood</tissue>
    </source>
</reference>
<sequence length="298" mass="33939">MSFKGNRRQVSRTVSAGIVSISSGELYTLTTCNCEIAVLPVELLLELQSPYFQKNDNTITVYNHQGGYSVFCDGKVEAGRETYTIRNYIERSNRLKSHADYKDYRETLLTKPIVLFTKARKTNQESPRDKAFAVIVNTRHPNIRAEIEKGMNNAITSVWGESYSLQFDFQTAIKQFFSSVNYDTDGEGLTISFEFKVDALFDISYLFGFSKRKAEVNGKVLNLFSANEEKREKVKMFLDKISEPYIRRSSVPDRRMSLFSMGSIDEEVFNSVPPNMGPRMSLLESTHPPIAEELTSES</sequence>
<organism evidence="1 2">
    <name type="scientific">Acipenser oxyrinchus oxyrinchus</name>
    <dbReference type="NCBI Taxonomy" id="40147"/>
    <lineage>
        <taxon>Eukaryota</taxon>
        <taxon>Metazoa</taxon>
        <taxon>Chordata</taxon>
        <taxon>Craniata</taxon>
        <taxon>Vertebrata</taxon>
        <taxon>Euteleostomi</taxon>
        <taxon>Actinopterygii</taxon>
        <taxon>Chondrostei</taxon>
        <taxon>Acipenseriformes</taxon>
        <taxon>Acipenseridae</taxon>
        <taxon>Acipenser</taxon>
    </lineage>
</organism>
<comment type="caution">
    <text evidence="1">The sequence shown here is derived from an EMBL/GenBank/DDBJ whole genome shotgun (WGS) entry which is preliminary data.</text>
</comment>
<dbReference type="GO" id="GO:0005737">
    <property type="term" value="C:cytoplasm"/>
    <property type="evidence" value="ECO:0007669"/>
    <property type="project" value="TreeGrafter"/>
</dbReference>
<evidence type="ECO:0000313" key="1">
    <source>
        <dbReference type="EMBL" id="KAK1168146.1"/>
    </source>
</evidence>
<name>A0AAD8DEZ8_ACIOX</name>
<dbReference type="EMBL" id="JAGXEW010000009">
    <property type="protein sequence ID" value="KAK1168146.1"/>
    <property type="molecule type" value="Genomic_DNA"/>
</dbReference>
<protein>
    <submittedName>
        <fullName evidence="1">Mesenteric estrogen-dependent adipogenesis protein-like</fullName>
    </submittedName>
</protein>
<dbReference type="InterPro" id="IPR043460">
    <property type="entry name" value="MEDAG/TEX26"/>
</dbReference>
<dbReference type="Proteomes" id="UP001230051">
    <property type="component" value="Unassembled WGS sequence"/>
</dbReference>
<proteinExistence type="predicted"/>
<gene>
    <name evidence="1" type="primary">MEDAG</name>
    <name evidence="1" type="ORF">AOXY_G11024</name>
</gene>
<keyword evidence="2" id="KW-1185">Reference proteome</keyword>
<evidence type="ECO:0000313" key="2">
    <source>
        <dbReference type="Proteomes" id="UP001230051"/>
    </source>
</evidence>
<dbReference type="PANTHER" id="PTHR33769:SF3">
    <property type="entry name" value="MESENTERIC ESTROGEN-DEPENDENT ADIPOGENESIS PROTEIN"/>
    <property type="match status" value="1"/>
</dbReference>
<dbReference type="AlphaFoldDB" id="A0AAD8DEZ8"/>
<accession>A0AAD8DEZ8</accession>